<evidence type="ECO:0000313" key="2">
    <source>
        <dbReference type="Proteomes" id="UP000178615"/>
    </source>
</evidence>
<comment type="caution">
    <text evidence="1">The sequence shown here is derived from an EMBL/GenBank/DDBJ whole genome shotgun (WGS) entry which is preliminary data.</text>
</comment>
<accession>A0A1F4UJT6</accession>
<dbReference type="InterPro" id="IPR029063">
    <property type="entry name" value="SAM-dependent_MTases_sf"/>
</dbReference>
<dbReference type="EMBL" id="MEUV01000045">
    <property type="protein sequence ID" value="OGC45238.1"/>
    <property type="molecule type" value="Genomic_DNA"/>
</dbReference>
<dbReference type="AlphaFoldDB" id="A0A1F4UJT6"/>
<reference evidence="1 2" key="1">
    <citation type="journal article" date="2016" name="Nat. Commun.">
        <title>Thousands of microbial genomes shed light on interconnected biogeochemical processes in an aquifer system.</title>
        <authorList>
            <person name="Anantharaman K."/>
            <person name="Brown C.T."/>
            <person name="Hug L.A."/>
            <person name="Sharon I."/>
            <person name="Castelle C.J."/>
            <person name="Probst A.J."/>
            <person name="Thomas B.C."/>
            <person name="Singh A."/>
            <person name="Wilkins M.J."/>
            <person name="Karaoz U."/>
            <person name="Brodie E.L."/>
            <person name="Williams K.H."/>
            <person name="Hubbard S.S."/>
            <person name="Banfield J.F."/>
        </authorList>
    </citation>
    <scope>NUCLEOTIDE SEQUENCE [LARGE SCALE GENOMIC DNA]</scope>
</reference>
<organism evidence="1 2">
    <name type="scientific">candidate division WWE3 bacterium RBG_19FT_COMBO_34_6</name>
    <dbReference type="NCBI Taxonomy" id="1802612"/>
    <lineage>
        <taxon>Bacteria</taxon>
        <taxon>Katanobacteria</taxon>
    </lineage>
</organism>
<proteinExistence type="predicted"/>
<name>A0A1F4UJT6_UNCKA</name>
<dbReference type="Proteomes" id="UP000178615">
    <property type="component" value="Unassembled WGS sequence"/>
</dbReference>
<evidence type="ECO:0000313" key="1">
    <source>
        <dbReference type="EMBL" id="OGC45238.1"/>
    </source>
</evidence>
<dbReference type="SUPFAM" id="SSF53335">
    <property type="entry name" value="S-adenosyl-L-methionine-dependent methyltransferases"/>
    <property type="match status" value="1"/>
</dbReference>
<sequence>MIDILIKELVSDICKKYKISGIEAEKIIHEEVKKYNKIISKWGKEKDPKKIYRTSAYKDFVKKIKKKIYYSLRTYQKEGATPQLSHISTKERAEYLKEFLFQINDVLKLVDVVFDVGGGMFLTSFPFDDYKNIKKYIWLDKDHSSYKKILDFVRENNLQNVELFNEKIGQRDWHNYLPSYKEKFDVVLMMKLVPVINRQERHLLVNLARIPAEYILITGNKESMVKRSSIQKKEEQIITSFIAMSGKSIIKKIDIKNEFGYLIK</sequence>
<gene>
    <name evidence="1" type="ORF">A2V49_01400</name>
</gene>
<dbReference type="Gene3D" id="3.40.50.150">
    <property type="entry name" value="Vaccinia Virus protein VP39"/>
    <property type="match status" value="1"/>
</dbReference>
<protein>
    <submittedName>
        <fullName evidence="1">Uncharacterized protein</fullName>
    </submittedName>
</protein>